<keyword evidence="2" id="KW-1185">Reference proteome</keyword>
<evidence type="ECO:0000313" key="1">
    <source>
        <dbReference type="EMBL" id="CAG8718186.1"/>
    </source>
</evidence>
<dbReference type="EMBL" id="CAJVPT010037701">
    <property type="protein sequence ID" value="CAG8718186.1"/>
    <property type="molecule type" value="Genomic_DNA"/>
</dbReference>
<organism evidence="1 2">
    <name type="scientific">Acaulospora colombiana</name>
    <dbReference type="NCBI Taxonomy" id="27376"/>
    <lineage>
        <taxon>Eukaryota</taxon>
        <taxon>Fungi</taxon>
        <taxon>Fungi incertae sedis</taxon>
        <taxon>Mucoromycota</taxon>
        <taxon>Glomeromycotina</taxon>
        <taxon>Glomeromycetes</taxon>
        <taxon>Diversisporales</taxon>
        <taxon>Acaulosporaceae</taxon>
        <taxon>Acaulospora</taxon>
    </lineage>
</organism>
<name>A0ACA9PPG3_9GLOM</name>
<reference evidence="1" key="1">
    <citation type="submission" date="2021-06" db="EMBL/GenBank/DDBJ databases">
        <authorList>
            <person name="Kallberg Y."/>
            <person name="Tangrot J."/>
            <person name="Rosling A."/>
        </authorList>
    </citation>
    <scope>NUCLEOTIDE SEQUENCE</scope>
    <source>
        <strain evidence="1">CL356</strain>
    </source>
</reference>
<evidence type="ECO:0000313" key="2">
    <source>
        <dbReference type="Proteomes" id="UP000789525"/>
    </source>
</evidence>
<sequence length="71" mass="7834">MFSPGYDHGQPGPLNLIPVENAIIADYSDWGIMRFTFNKDGHPLQNFTGSLGFRFDVGDQVATTIRGYPDG</sequence>
<accession>A0ACA9PPG3</accession>
<gene>
    <name evidence="1" type="ORF">ACOLOM_LOCUS11008</name>
</gene>
<feature type="non-terminal residue" evidence="1">
    <location>
        <position position="71"/>
    </location>
</feature>
<protein>
    <submittedName>
        <fullName evidence="1">14587_t:CDS:1</fullName>
    </submittedName>
</protein>
<comment type="caution">
    <text evidence="1">The sequence shown here is derived from an EMBL/GenBank/DDBJ whole genome shotgun (WGS) entry which is preliminary data.</text>
</comment>
<proteinExistence type="predicted"/>
<dbReference type="Proteomes" id="UP000789525">
    <property type="component" value="Unassembled WGS sequence"/>
</dbReference>